<evidence type="ECO:0000313" key="2">
    <source>
        <dbReference type="Proteomes" id="UP001213000"/>
    </source>
</evidence>
<organism evidence="1 2">
    <name type="scientific">Leucocoprinus birnbaumii</name>
    <dbReference type="NCBI Taxonomy" id="56174"/>
    <lineage>
        <taxon>Eukaryota</taxon>
        <taxon>Fungi</taxon>
        <taxon>Dikarya</taxon>
        <taxon>Basidiomycota</taxon>
        <taxon>Agaricomycotina</taxon>
        <taxon>Agaricomycetes</taxon>
        <taxon>Agaricomycetidae</taxon>
        <taxon>Agaricales</taxon>
        <taxon>Agaricineae</taxon>
        <taxon>Agaricaceae</taxon>
        <taxon>Leucocoprinus</taxon>
    </lineage>
</organism>
<comment type="caution">
    <text evidence="1">The sequence shown here is derived from an EMBL/GenBank/DDBJ whole genome shotgun (WGS) entry which is preliminary data.</text>
</comment>
<sequence length="394" mass="45498">MSLWSALPVELKRLILELVARDDVNEARTLRLVSRDINVLVLPIIFQNVFVENIPDLLSVTRTISPPPTPLHRLKNKKTEPPRLLTTYNTTSLALLLSESLPSIENALARVGAVFSRIQYLAITSRNLSSNAFWLRQNRVRPTHIMLLHHGSPRPFNWRDKIFSQTTHLFTSSLDSHGPSTLSDLSNLTHLAVSTHSDLLDDKIRCIAHKLEWLLDPDTLPNLQAVVLGIEHFPQPPPEYACGHLIIDNTARERYIYLLTRWRTHLQVCLGHSKFFILPDPLYPRDEWQSWINSDSPDIWQQAMSYRERYPNSMVFEPRATEVVHHSDYWLSMIEIDLLPPEDDPPLTPDKPDPRNRLFSKVDWEIDLVQREGYRESERLDPGEAGEFVHSLGF</sequence>
<keyword evidence="2" id="KW-1185">Reference proteome</keyword>
<name>A0AAD5VGR2_9AGAR</name>
<gene>
    <name evidence="1" type="ORF">NP233_g11267</name>
</gene>
<dbReference type="EMBL" id="JANIEX010001309">
    <property type="protein sequence ID" value="KAJ3559412.1"/>
    <property type="molecule type" value="Genomic_DNA"/>
</dbReference>
<evidence type="ECO:0000313" key="1">
    <source>
        <dbReference type="EMBL" id="KAJ3559412.1"/>
    </source>
</evidence>
<proteinExistence type="predicted"/>
<dbReference type="Proteomes" id="UP001213000">
    <property type="component" value="Unassembled WGS sequence"/>
</dbReference>
<protein>
    <submittedName>
        <fullName evidence="1">Uncharacterized protein</fullName>
    </submittedName>
</protein>
<reference evidence="1" key="1">
    <citation type="submission" date="2022-07" db="EMBL/GenBank/DDBJ databases">
        <title>Genome Sequence of Leucocoprinus birnbaumii.</title>
        <authorList>
            <person name="Buettner E."/>
        </authorList>
    </citation>
    <scope>NUCLEOTIDE SEQUENCE</scope>
    <source>
        <strain evidence="1">VT141</strain>
    </source>
</reference>
<dbReference type="AlphaFoldDB" id="A0AAD5VGR2"/>
<accession>A0AAD5VGR2</accession>